<dbReference type="NCBIfam" id="TIGR00229">
    <property type="entry name" value="sensory_box"/>
    <property type="match status" value="1"/>
</dbReference>
<dbReference type="SUPFAM" id="SSF55785">
    <property type="entry name" value="PYP-like sensor domain (PAS domain)"/>
    <property type="match status" value="2"/>
</dbReference>
<keyword evidence="2" id="KW-0812">Transmembrane</keyword>
<dbReference type="InterPro" id="IPR035965">
    <property type="entry name" value="PAS-like_dom_sf"/>
</dbReference>
<protein>
    <submittedName>
        <fullName evidence="6">PAS domain S-box-containing protein/diguanylate cyclase (GGDEF) domain-containing protein</fullName>
    </submittedName>
</protein>
<dbReference type="Gene3D" id="3.30.70.270">
    <property type="match status" value="1"/>
</dbReference>
<feature type="domain" description="PAC" evidence="3">
    <location>
        <begin position="184"/>
        <end position="236"/>
    </location>
</feature>
<dbReference type="CDD" id="cd01949">
    <property type="entry name" value="GGDEF"/>
    <property type="match status" value="1"/>
</dbReference>
<dbReference type="SMART" id="SM00267">
    <property type="entry name" value="GGDEF"/>
    <property type="match status" value="1"/>
</dbReference>
<dbReference type="CDD" id="cd01948">
    <property type="entry name" value="EAL"/>
    <property type="match status" value="1"/>
</dbReference>
<feature type="region of interest" description="Disordered" evidence="1">
    <location>
        <begin position="1"/>
        <end position="26"/>
    </location>
</feature>
<dbReference type="SUPFAM" id="SSF55073">
    <property type="entry name" value="Nucleotide cyclase"/>
    <property type="match status" value="1"/>
</dbReference>
<dbReference type="Proteomes" id="UP000219522">
    <property type="component" value="Unassembled WGS sequence"/>
</dbReference>
<dbReference type="Gene3D" id="3.30.450.20">
    <property type="entry name" value="PAS domain"/>
    <property type="match status" value="2"/>
</dbReference>
<dbReference type="InterPro" id="IPR035919">
    <property type="entry name" value="EAL_sf"/>
</dbReference>
<evidence type="ECO:0000259" key="4">
    <source>
        <dbReference type="PROSITE" id="PS50883"/>
    </source>
</evidence>
<dbReference type="Pfam" id="PF00990">
    <property type="entry name" value="GGDEF"/>
    <property type="match status" value="1"/>
</dbReference>
<dbReference type="NCBIfam" id="TIGR00254">
    <property type="entry name" value="GGDEF"/>
    <property type="match status" value="1"/>
</dbReference>
<dbReference type="RefSeq" id="WP_235026042.1">
    <property type="nucleotide sequence ID" value="NZ_FCOG02000116.1"/>
</dbReference>
<dbReference type="InterPro" id="IPR013656">
    <property type="entry name" value="PAS_4"/>
</dbReference>
<dbReference type="PROSITE" id="PS50883">
    <property type="entry name" value="EAL"/>
    <property type="match status" value="1"/>
</dbReference>
<dbReference type="InterPro" id="IPR013655">
    <property type="entry name" value="PAS_fold_3"/>
</dbReference>
<dbReference type="InterPro" id="IPR018247">
    <property type="entry name" value="EF_Hand_1_Ca_BS"/>
</dbReference>
<evidence type="ECO:0000313" key="6">
    <source>
        <dbReference type="EMBL" id="SOE88100.1"/>
    </source>
</evidence>
<evidence type="ECO:0000259" key="5">
    <source>
        <dbReference type="PROSITE" id="PS50887"/>
    </source>
</evidence>
<dbReference type="Pfam" id="PF08448">
    <property type="entry name" value="PAS_4"/>
    <property type="match status" value="1"/>
</dbReference>
<feature type="transmembrane region" description="Helical" evidence="2">
    <location>
        <begin position="50"/>
        <end position="73"/>
    </location>
</feature>
<dbReference type="PANTHER" id="PTHR44757">
    <property type="entry name" value="DIGUANYLATE CYCLASE DGCP"/>
    <property type="match status" value="1"/>
</dbReference>
<comment type="caution">
    <text evidence="6">The sequence shown here is derived from an EMBL/GenBank/DDBJ whole genome shotgun (WGS) entry which is preliminary data.</text>
</comment>
<feature type="domain" description="EAL" evidence="4">
    <location>
        <begin position="534"/>
        <end position="788"/>
    </location>
</feature>
<evidence type="ECO:0000313" key="7">
    <source>
        <dbReference type="Proteomes" id="UP000219522"/>
    </source>
</evidence>
<organism evidence="6 7">
    <name type="scientific">Caballeronia arationis</name>
    <dbReference type="NCBI Taxonomy" id="1777142"/>
    <lineage>
        <taxon>Bacteria</taxon>
        <taxon>Pseudomonadati</taxon>
        <taxon>Pseudomonadota</taxon>
        <taxon>Betaproteobacteria</taxon>
        <taxon>Burkholderiales</taxon>
        <taxon>Burkholderiaceae</taxon>
        <taxon>Caballeronia</taxon>
    </lineage>
</organism>
<dbReference type="Gene3D" id="3.20.20.450">
    <property type="entry name" value="EAL domain"/>
    <property type="match status" value="1"/>
</dbReference>
<dbReference type="InterPro" id="IPR000160">
    <property type="entry name" value="GGDEF_dom"/>
</dbReference>
<dbReference type="InterPro" id="IPR000014">
    <property type="entry name" value="PAS"/>
</dbReference>
<dbReference type="SMART" id="SM00052">
    <property type="entry name" value="EAL"/>
    <property type="match status" value="1"/>
</dbReference>
<dbReference type="AlphaFoldDB" id="A0A7Z7ICG8"/>
<accession>A0A7Z7ICG8</accession>
<evidence type="ECO:0000256" key="2">
    <source>
        <dbReference type="SAM" id="Phobius"/>
    </source>
</evidence>
<dbReference type="PROSITE" id="PS50113">
    <property type="entry name" value="PAC"/>
    <property type="match status" value="2"/>
</dbReference>
<name>A0A7Z7ICG8_9BURK</name>
<dbReference type="SMART" id="SM00086">
    <property type="entry name" value="PAC"/>
    <property type="match status" value="2"/>
</dbReference>
<evidence type="ECO:0000256" key="1">
    <source>
        <dbReference type="SAM" id="MobiDB-lite"/>
    </source>
</evidence>
<dbReference type="CDD" id="cd00130">
    <property type="entry name" value="PAS"/>
    <property type="match status" value="1"/>
</dbReference>
<sequence>MRLKSGSRLSGRRSDSSAGSATSADGASPRNQLFLSFFLARYARRRALPFASFAIVVGAAFGAAALVFLISLFAYEASAIMRTAAAVLAGAGVFAAAHRKLAADHAERRAALTLSSGLLDANRECLKLLDADGRMLRITEFGADLMNAESPEQLAGADWLGFWSGADRTAADAAWSGAIAGERTSFTGQCATATGCPKWWDSRLIPLAEDDGRVTAMLCASTDVSEQNELLAKLRSKDQLMSEMEAHVRLVFYSYSADFQYFHYVSAGIEPVFGIAPCVLMQKPSAWLDLVLQEDVEALLAEMRRVVEESSEGRILYRIRRTDGCVRWIRSTAYPVRDETGAVARIVGISEDVTAEQERITALDRLAYSDSLTGLANRGALVRQIEARCAKSVPFGLMFIDLDRFKVLNDTLGHTAADRLLKDIGRVIQAALPPDAYVARLGGDEFAVLAGSTADKSRLASLAQTLLDVLSSSGRNDHAGAFVTASIGISLYPEHGVDHEALLTSADIAMYAAKKAGRNGFRFADKDATGTIEDFELERDLPMALASGEFLLHYQGIHEPGALSMTSVEALIRWMHPARGLIAPAVFIPILEESGFIVDVGAWVVDRALGQLAEWRTSGASELCMSVNVSARQLRGDAIVNVVDRALRKHGLPPRSLEIELTESALLENPELAQQTLTALKRLGVRIAIDDFGTGYSSLRYLADIAPDTVKIDRSFTAKLALDAATRTIVRGIIDMSHDLGIMVTAEGVEEEQQLDILREAKCDFVQGYHLSRPVAPLVLDFGGVQQASAA</sequence>
<dbReference type="PROSITE" id="PS50887">
    <property type="entry name" value="GGDEF"/>
    <property type="match status" value="1"/>
</dbReference>
<dbReference type="InterPro" id="IPR052155">
    <property type="entry name" value="Biofilm_reg_signaling"/>
</dbReference>
<dbReference type="InterPro" id="IPR001610">
    <property type="entry name" value="PAC"/>
</dbReference>
<dbReference type="PROSITE" id="PS00018">
    <property type="entry name" value="EF_HAND_1"/>
    <property type="match status" value="1"/>
</dbReference>
<feature type="domain" description="PAC" evidence="3">
    <location>
        <begin position="313"/>
        <end position="365"/>
    </location>
</feature>
<dbReference type="Pfam" id="PF00563">
    <property type="entry name" value="EAL"/>
    <property type="match status" value="1"/>
</dbReference>
<dbReference type="InterPro" id="IPR000700">
    <property type="entry name" value="PAS-assoc_C"/>
</dbReference>
<feature type="domain" description="GGDEF" evidence="5">
    <location>
        <begin position="393"/>
        <end position="526"/>
    </location>
</feature>
<dbReference type="InterPro" id="IPR029787">
    <property type="entry name" value="Nucleotide_cyclase"/>
</dbReference>
<proteinExistence type="predicted"/>
<keyword evidence="2" id="KW-1133">Transmembrane helix</keyword>
<reference evidence="6 7" key="1">
    <citation type="submission" date="2017-09" db="EMBL/GenBank/DDBJ databases">
        <authorList>
            <person name="Varghese N."/>
            <person name="Submissions S."/>
        </authorList>
    </citation>
    <scope>NUCLEOTIDE SEQUENCE [LARGE SCALE GENOMIC DNA]</scope>
    <source>
        <strain evidence="6 7">OK806</strain>
    </source>
</reference>
<dbReference type="SUPFAM" id="SSF141868">
    <property type="entry name" value="EAL domain-like"/>
    <property type="match status" value="1"/>
</dbReference>
<dbReference type="InterPro" id="IPR043128">
    <property type="entry name" value="Rev_trsase/Diguanyl_cyclase"/>
</dbReference>
<feature type="compositionally biased region" description="Low complexity" evidence="1">
    <location>
        <begin position="16"/>
        <end position="26"/>
    </location>
</feature>
<keyword evidence="7" id="KW-1185">Reference proteome</keyword>
<dbReference type="EMBL" id="OCSU01000003">
    <property type="protein sequence ID" value="SOE88100.1"/>
    <property type="molecule type" value="Genomic_DNA"/>
</dbReference>
<evidence type="ECO:0000259" key="3">
    <source>
        <dbReference type="PROSITE" id="PS50113"/>
    </source>
</evidence>
<dbReference type="InterPro" id="IPR001633">
    <property type="entry name" value="EAL_dom"/>
</dbReference>
<dbReference type="Pfam" id="PF08447">
    <property type="entry name" value="PAS_3"/>
    <property type="match status" value="1"/>
</dbReference>
<gene>
    <name evidence="6" type="ORF">SAMN05446927_6695</name>
</gene>
<keyword evidence="2" id="KW-0472">Membrane</keyword>
<dbReference type="PANTHER" id="PTHR44757:SF2">
    <property type="entry name" value="BIOFILM ARCHITECTURE MAINTENANCE PROTEIN MBAA"/>
    <property type="match status" value="1"/>
</dbReference>